<proteinExistence type="predicted"/>
<reference evidence="1 2" key="1">
    <citation type="submission" date="2019-03" db="EMBL/GenBank/DDBJ databases">
        <title>Cohnella endophytica sp. nov., a novel endophytic bacterium isolated from bark of Sonneratia apetala.</title>
        <authorList>
            <person name="Tuo L."/>
        </authorList>
    </citation>
    <scope>NUCLEOTIDE SEQUENCE [LARGE SCALE GENOMIC DNA]</scope>
    <source>
        <strain evidence="1 2">CCTCC AB 208254</strain>
    </source>
</reference>
<dbReference type="RefSeq" id="WP_135150696.1">
    <property type="nucleotide sequence ID" value="NZ_SOMN01000002.1"/>
</dbReference>
<dbReference type="AlphaFoldDB" id="A0A4Y8MA33"/>
<protein>
    <submittedName>
        <fullName evidence="1">Uncharacterized protein</fullName>
    </submittedName>
</protein>
<evidence type="ECO:0000313" key="1">
    <source>
        <dbReference type="EMBL" id="TFE30817.1"/>
    </source>
</evidence>
<keyword evidence="2" id="KW-1185">Reference proteome</keyword>
<comment type="caution">
    <text evidence="1">The sequence shown here is derived from an EMBL/GenBank/DDBJ whole genome shotgun (WGS) entry which is preliminary data.</text>
</comment>
<sequence>MGTHYEWKFLMKNVFKPEESLSRWIIKLANARNDLLYVTRSLIGSLERNAPLGENFYLFRLGTSHLREAIMLLYLFRNDKQVKAFVSRLSLENQETYKMIMDLNDEFNNPDSLVKGSLMPIRNNSFHYYDGEKGKPKKKFEQELIHDLSVLGDLRTSFLADGNRRTDVSYYFADEILFHLIFGAEPNDDEFNSKLRVLSDLMNNFIAFADDAVGYFLSQNRDAMMQYRTKK</sequence>
<dbReference type="Proteomes" id="UP000297900">
    <property type="component" value="Unassembled WGS sequence"/>
</dbReference>
<dbReference type="OrthoDB" id="2616496at2"/>
<dbReference type="EMBL" id="SOMN01000002">
    <property type="protein sequence ID" value="TFE30817.1"/>
    <property type="molecule type" value="Genomic_DNA"/>
</dbReference>
<evidence type="ECO:0000313" key="2">
    <source>
        <dbReference type="Proteomes" id="UP000297900"/>
    </source>
</evidence>
<organism evidence="1 2">
    <name type="scientific">Cohnella luojiensis</name>
    <dbReference type="NCBI Taxonomy" id="652876"/>
    <lineage>
        <taxon>Bacteria</taxon>
        <taxon>Bacillati</taxon>
        <taxon>Bacillota</taxon>
        <taxon>Bacilli</taxon>
        <taxon>Bacillales</taxon>
        <taxon>Paenibacillaceae</taxon>
        <taxon>Cohnella</taxon>
    </lineage>
</organism>
<accession>A0A4Y8MA33</accession>
<gene>
    <name evidence="1" type="ORF">E2980_03295</name>
</gene>
<name>A0A4Y8MA33_9BACL</name>